<evidence type="ECO:0000256" key="3">
    <source>
        <dbReference type="ARBA" id="ARBA00022801"/>
    </source>
</evidence>
<evidence type="ECO:0000256" key="2">
    <source>
        <dbReference type="ARBA" id="ARBA00011901"/>
    </source>
</evidence>
<dbReference type="PANTHER" id="PTHR30417">
    <property type="entry name" value="N-ACETYLMURAMOYL-L-ALANINE AMIDASE AMID"/>
    <property type="match status" value="1"/>
</dbReference>
<feature type="compositionally biased region" description="Low complexity" evidence="5">
    <location>
        <begin position="25"/>
        <end position="45"/>
    </location>
</feature>
<evidence type="ECO:0000256" key="6">
    <source>
        <dbReference type="SAM" id="SignalP"/>
    </source>
</evidence>
<dbReference type="Pfam" id="PF01510">
    <property type="entry name" value="Amidase_2"/>
    <property type="match status" value="1"/>
</dbReference>
<evidence type="ECO:0000313" key="9">
    <source>
        <dbReference type="Proteomes" id="UP000268094"/>
    </source>
</evidence>
<organism evidence="8 9">
    <name type="scientific">Corallococcus terminator</name>
    <dbReference type="NCBI Taxonomy" id="2316733"/>
    <lineage>
        <taxon>Bacteria</taxon>
        <taxon>Pseudomonadati</taxon>
        <taxon>Myxococcota</taxon>
        <taxon>Myxococcia</taxon>
        <taxon>Myxococcales</taxon>
        <taxon>Cystobacterineae</taxon>
        <taxon>Myxococcaceae</taxon>
        <taxon>Corallococcus</taxon>
    </lineage>
</organism>
<feature type="region of interest" description="Disordered" evidence="5">
    <location>
        <begin position="21"/>
        <end position="50"/>
    </location>
</feature>
<reference evidence="9" key="1">
    <citation type="submission" date="2018-09" db="EMBL/GenBank/DDBJ databases">
        <authorList>
            <person name="Livingstone P.G."/>
            <person name="Whitworth D.E."/>
        </authorList>
    </citation>
    <scope>NUCLEOTIDE SEQUENCE [LARGE SCALE GENOMIC DNA]</scope>
    <source>
        <strain evidence="9">CA054A</strain>
    </source>
</reference>
<dbReference type="GO" id="GO:0009253">
    <property type="term" value="P:peptidoglycan catabolic process"/>
    <property type="evidence" value="ECO:0007669"/>
    <property type="project" value="InterPro"/>
</dbReference>
<keyword evidence="4" id="KW-0961">Cell wall biogenesis/degradation</keyword>
<dbReference type="InterPro" id="IPR002502">
    <property type="entry name" value="Amidase_domain"/>
</dbReference>
<protein>
    <recommendedName>
        <fullName evidence="2">N-acetylmuramoyl-L-alanine amidase</fullName>
        <ecNumber evidence="2">3.5.1.28</ecNumber>
    </recommendedName>
</protein>
<dbReference type="RefSeq" id="WP_120538924.1">
    <property type="nucleotide sequence ID" value="NZ_RAVZ01000007.1"/>
</dbReference>
<gene>
    <name evidence="8" type="ORF">D7V88_02250</name>
</gene>
<dbReference type="GO" id="GO:0071555">
    <property type="term" value="P:cell wall organization"/>
    <property type="evidence" value="ECO:0007669"/>
    <property type="project" value="UniProtKB-KW"/>
</dbReference>
<dbReference type="Pfam" id="PF25275">
    <property type="entry name" value="Golvesin_C"/>
    <property type="match status" value="1"/>
</dbReference>
<comment type="catalytic activity">
    <reaction evidence="1">
        <text>Hydrolyzes the link between N-acetylmuramoyl residues and L-amino acid residues in certain cell-wall glycopeptides.</text>
        <dbReference type="EC" id="3.5.1.28"/>
    </reaction>
</comment>
<dbReference type="Gene3D" id="1.10.530.10">
    <property type="match status" value="1"/>
</dbReference>
<keyword evidence="3" id="KW-0378">Hydrolase</keyword>
<comment type="caution">
    <text evidence="8">The sequence shown here is derived from an EMBL/GenBank/DDBJ whole genome shotgun (WGS) entry which is preliminary data.</text>
</comment>
<dbReference type="CDD" id="cd06583">
    <property type="entry name" value="PGRP"/>
    <property type="match status" value="1"/>
</dbReference>
<dbReference type="OrthoDB" id="66275at2"/>
<dbReference type="PROSITE" id="PS51257">
    <property type="entry name" value="PROKAR_LIPOPROTEIN"/>
    <property type="match status" value="1"/>
</dbReference>
<feature type="domain" description="N-acetylmuramoyl-L-alanine amidase" evidence="7">
    <location>
        <begin position="231"/>
        <end position="378"/>
    </location>
</feature>
<keyword evidence="9" id="KW-1185">Reference proteome</keyword>
<proteinExistence type="predicted"/>
<sequence>MSTFRNPFAAAAAALVLSACGPQAQQPSEPAPTETETPSQPTETTGSATPRELDPLFAQAAQEFNVPAELLKAVSYTETRWQMVRGTEEFPGQQPAFGLMALRGADLEQGAALAGVSADAVRTDAAANIRAGAALLSQFATEASVERGDLGAWASVVARLSGISNADAQAEHVHKGVYAVINEGAVALNTDGSVAATLEPVQVEAKFARPQVRAMAAGPNYAASIWRPSPSSNYGARASGSTGDPSMIIIHTCEGAYSSCWSWLTNSASGVSAHYVVNESGSEVSQLVNEANRAFHIGATYDCSLNSSKECWLNGTQSNHFTIGIEHGGFASGTFTAGLIETSAKLSCDIARDNAILKDSYHIVAHGKLQPATRTDPGPNWPWASYLSKINGYCGTPTSSDIIIDSNTANNDATKARFELTGAWTAGSSAGYYGSGYYFANTEAVSAPATFWFYLPTAQTRTVDAWWVEGTNRASAAAFISFNAAGTNLGTATVNQQANGGKWVQLGTYSFTAGWNKVQLSRWTTAGSVVIADAVRVR</sequence>
<feature type="signal peptide" evidence="6">
    <location>
        <begin position="1"/>
        <end position="24"/>
    </location>
</feature>
<dbReference type="InterPro" id="IPR023346">
    <property type="entry name" value="Lysozyme-like_dom_sf"/>
</dbReference>
<name>A0A3A8JCX2_9BACT</name>
<dbReference type="EC" id="3.5.1.28" evidence="2"/>
<accession>A0A3A8JCX2</accession>
<dbReference type="PANTHER" id="PTHR30417:SF1">
    <property type="entry name" value="N-ACETYLMURAMOYL-L-ALANINE AMIDASE AMID"/>
    <property type="match status" value="1"/>
</dbReference>
<dbReference type="InterPro" id="IPR036505">
    <property type="entry name" value="Amidase/PGRP_sf"/>
</dbReference>
<evidence type="ECO:0000256" key="4">
    <source>
        <dbReference type="ARBA" id="ARBA00023316"/>
    </source>
</evidence>
<dbReference type="EMBL" id="RAVZ01000007">
    <property type="protein sequence ID" value="RKG93529.1"/>
    <property type="molecule type" value="Genomic_DNA"/>
</dbReference>
<dbReference type="GO" id="GO:0008745">
    <property type="term" value="F:N-acetylmuramoyl-L-alanine amidase activity"/>
    <property type="evidence" value="ECO:0007669"/>
    <property type="project" value="UniProtKB-EC"/>
</dbReference>
<dbReference type="Proteomes" id="UP000268094">
    <property type="component" value="Unassembled WGS sequence"/>
</dbReference>
<dbReference type="AlphaFoldDB" id="A0A3A8JCX2"/>
<dbReference type="InterPro" id="IPR033803">
    <property type="entry name" value="CBD-like_Golvesin-Xly"/>
</dbReference>
<evidence type="ECO:0000256" key="1">
    <source>
        <dbReference type="ARBA" id="ARBA00001561"/>
    </source>
</evidence>
<dbReference type="SMART" id="SM00644">
    <property type="entry name" value="Ami_2"/>
    <property type="match status" value="1"/>
</dbReference>
<dbReference type="Gene3D" id="3.40.80.10">
    <property type="entry name" value="Peptidoglycan recognition protein-like"/>
    <property type="match status" value="1"/>
</dbReference>
<dbReference type="InterPro" id="IPR051206">
    <property type="entry name" value="NAMLAA_amidase_2"/>
</dbReference>
<evidence type="ECO:0000313" key="8">
    <source>
        <dbReference type="EMBL" id="RKG93529.1"/>
    </source>
</evidence>
<dbReference type="CDD" id="cd14488">
    <property type="entry name" value="CBM6-CBM35-CBM36_like_2"/>
    <property type="match status" value="1"/>
</dbReference>
<keyword evidence="6" id="KW-0732">Signal</keyword>
<dbReference type="SUPFAM" id="SSF55846">
    <property type="entry name" value="N-acetylmuramoyl-L-alanine amidase-like"/>
    <property type="match status" value="1"/>
</dbReference>
<dbReference type="SUPFAM" id="SSF53955">
    <property type="entry name" value="Lysozyme-like"/>
    <property type="match status" value="1"/>
</dbReference>
<feature type="chain" id="PRO_5017408266" description="N-acetylmuramoyl-L-alanine amidase" evidence="6">
    <location>
        <begin position="25"/>
        <end position="538"/>
    </location>
</feature>
<dbReference type="GO" id="GO:0009254">
    <property type="term" value="P:peptidoglycan turnover"/>
    <property type="evidence" value="ECO:0007669"/>
    <property type="project" value="TreeGrafter"/>
</dbReference>
<evidence type="ECO:0000256" key="5">
    <source>
        <dbReference type="SAM" id="MobiDB-lite"/>
    </source>
</evidence>
<evidence type="ECO:0000259" key="7">
    <source>
        <dbReference type="SMART" id="SM00644"/>
    </source>
</evidence>